<evidence type="ECO:0000256" key="1">
    <source>
        <dbReference type="ARBA" id="ARBA00004429"/>
    </source>
</evidence>
<organism evidence="9 10">
    <name type="scientific">Candidatus Sodalis endolongispinus</name>
    <dbReference type="NCBI Taxonomy" id="2812662"/>
    <lineage>
        <taxon>Bacteria</taxon>
        <taxon>Pseudomonadati</taxon>
        <taxon>Pseudomonadota</taxon>
        <taxon>Gammaproteobacteria</taxon>
        <taxon>Enterobacterales</taxon>
        <taxon>Bruguierivoracaceae</taxon>
        <taxon>Sodalis</taxon>
    </lineage>
</organism>
<evidence type="ECO:0000256" key="5">
    <source>
        <dbReference type="ARBA" id="ARBA00022692"/>
    </source>
</evidence>
<keyword evidence="5 8" id="KW-0812">Transmembrane</keyword>
<dbReference type="EMBL" id="JAFJYC010000002">
    <property type="protein sequence ID" value="MBT9433316.1"/>
    <property type="molecule type" value="Genomic_DNA"/>
</dbReference>
<sequence length="425" mass="46989">MCDHPRHQHPVLCPHCDLLVALPPLTPGQKGCCPRCRNTLQSYWPDPKRQPVGFAISALVMQGLANLFPFVNMEVSGLRRQITLPQIPLVMVSDHFSSLAGVFLLCVQAIPALCMILIIVLCMNVPLPFRLKAFLAKLLFSLRSWGMAEIFLVGVLVSFVKLMAYGQIGIGNSFISFCFFCLLQLRALRCVDPRWLWNVIMPFTSPVKRFQPGQGGLAQGLRACSCCTLILPADTVACPRCHTREGARRGNSLQWTLALLLTSIMLYIPANLRPIMITDGLGNRLNSTIMAGVILLWEDGSIPVALVIFIASIMVPSLKMIALGWLCWDAAGSRERKAADSERMHLLYEVVEFVGRWSMIDVFVIAVLSGLVRMGRLMSISPGIGVLLFAAVVILTMIAAKTFDPRLLWDRAVQNTLKESTVDGK</sequence>
<protein>
    <submittedName>
        <fullName evidence="9">Membrane integrity-associated transporter subunit PqiA</fullName>
    </submittedName>
</protein>
<evidence type="ECO:0000313" key="10">
    <source>
        <dbReference type="Proteomes" id="UP000811282"/>
    </source>
</evidence>
<dbReference type="RefSeq" id="WP_215671046.1">
    <property type="nucleotide sequence ID" value="NZ_JAFJYC010000002.1"/>
</dbReference>
<evidence type="ECO:0000256" key="4">
    <source>
        <dbReference type="ARBA" id="ARBA00022519"/>
    </source>
</evidence>
<feature type="transmembrane region" description="Helical" evidence="8">
    <location>
        <begin position="346"/>
        <end position="368"/>
    </location>
</feature>
<comment type="subcellular location">
    <subcellularLocation>
        <location evidence="1">Cell inner membrane</location>
        <topology evidence="1">Multi-pass membrane protein</topology>
    </subcellularLocation>
</comment>
<keyword evidence="7 8" id="KW-0472">Membrane</keyword>
<keyword evidence="4" id="KW-0997">Cell inner membrane</keyword>
<comment type="similarity">
    <text evidence="2">Belongs to the PqiA family.</text>
</comment>
<dbReference type="NCBIfam" id="TIGR00155">
    <property type="entry name" value="pqiA_fam"/>
    <property type="match status" value="1"/>
</dbReference>
<feature type="transmembrane region" description="Helical" evidence="8">
    <location>
        <begin position="380"/>
        <end position="400"/>
    </location>
</feature>
<gene>
    <name evidence="9" type="primary">pqiA</name>
    <name evidence="9" type="ORF">JZM24_16570</name>
</gene>
<keyword evidence="10" id="KW-1185">Reference proteome</keyword>
<feature type="transmembrane region" description="Helical" evidence="8">
    <location>
        <begin position="252"/>
        <end position="270"/>
    </location>
</feature>
<evidence type="ECO:0000256" key="8">
    <source>
        <dbReference type="SAM" id="Phobius"/>
    </source>
</evidence>
<dbReference type="Pfam" id="PF04403">
    <property type="entry name" value="PqiA"/>
    <property type="match status" value="2"/>
</dbReference>
<evidence type="ECO:0000256" key="7">
    <source>
        <dbReference type="ARBA" id="ARBA00023136"/>
    </source>
</evidence>
<keyword evidence="3" id="KW-1003">Cell membrane</keyword>
<reference evidence="9 10" key="1">
    <citation type="journal article" date="2021" name="Genome Biol. Evol.">
        <title>The evolution of interdependence in a four-way mealybug symbiosis.</title>
        <authorList>
            <person name="Garber A.I."/>
            <person name="Kupper M."/>
            <person name="Laetsch D.R."/>
            <person name="Weldon S.R."/>
            <person name="Ladinsky M.S."/>
            <person name="Bjorkman P.J."/>
            <person name="McCutcheon J.P."/>
        </authorList>
    </citation>
    <scope>NUCLEOTIDE SEQUENCE [LARGE SCALE GENOMIC DNA]</scope>
    <source>
        <strain evidence="9">SOD</strain>
    </source>
</reference>
<keyword evidence="6 8" id="KW-1133">Transmembrane helix</keyword>
<feature type="transmembrane region" description="Helical" evidence="8">
    <location>
        <begin position="99"/>
        <end position="122"/>
    </location>
</feature>
<dbReference type="InterPro" id="IPR007498">
    <property type="entry name" value="PqiA-like"/>
</dbReference>
<comment type="caution">
    <text evidence="9">The sequence shown here is derived from an EMBL/GenBank/DDBJ whole genome shotgun (WGS) entry which is preliminary data.</text>
</comment>
<evidence type="ECO:0000313" key="9">
    <source>
        <dbReference type="EMBL" id="MBT9433316.1"/>
    </source>
</evidence>
<feature type="transmembrane region" description="Helical" evidence="8">
    <location>
        <begin position="165"/>
        <end position="185"/>
    </location>
</feature>
<evidence type="ECO:0000256" key="3">
    <source>
        <dbReference type="ARBA" id="ARBA00022475"/>
    </source>
</evidence>
<feature type="transmembrane region" description="Helical" evidence="8">
    <location>
        <begin position="52"/>
        <end position="71"/>
    </location>
</feature>
<dbReference type="InterPro" id="IPR005219">
    <property type="entry name" value="PqiA-like_proteobact"/>
</dbReference>
<accession>A0ABS5YHT5</accession>
<dbReference type="PANTHER" id="PTHR30462:SF3">
    <property type="entry name" value="INTERMEMBRANE TRANSPORT PROTEIN PQIA"/>
    <property type="match status" value="1"/>
</dbReference>
<feature type="transmembrane region" description="Helical" evidence="8">
    <location>
        <begin position="302"/>
        <end position="326"/>
    </location>
</feature>
<name>A0ABS5YHT5_9GAMM</name>
<proteinExistence type="inferred from homology"/>
<feature type="transmembrane region" description="Helical" evidence="8">
    <location>
        <begin position="134"/>
        <end position="159"/>
    </location>
</feature>
<evidence type="ECO:0000256" key="6">
    <source>
        <dbReference type="ARBA" id="ARBA00022989"/>
    </source>
</evidence>
<dbReference type="NCBIfam" id="NF011683">
    <property type="entry name" value="PRK15103.1"/>
    <property type="match status" value="1"/>
</dbReference>
<dbReference type="InterPro" id="IPR051800">
    <property type="entry name" value="PqiA-PqiB_transport"/>
</dbReference>
<evidence type="ECO:0000256" key="2">
    <source>
        <dbReference type="ARBA" id="ARBA00007555"/>
    </source>
</evidence>
<dbReference type="PANTHER" id="PTHR30462">
    <property type="entry name" value="INTERMEMBRANE TRANSPORT PROTEIN PQIB-RELATED"/>
    <property type="match status" value="1"/>
</dbReference>
<dbReference type="Proteomes" id="UP000811282">
    <property type="component" value="Unassembled WGS sequence"/>
</dbReference>